<accession>A0A840VC35</accession>
<evidence type="ECO:0000313" key="3">
    <source>
        <dbReference type="EMBL" id="MBB5352228.1"/>
    </source>
</evidence>
<keyword evidence="4" id="KW-1185">Reference proteome</keyword>
<evidence type="ECO:0000313" key="4">
    <source>
        <dbReference type="Proteomes" id="UP000557717"/>
    </source>
</evidence>
<proteinExistence type="predicted"/>
<feature type="transmembrane region" description="Helical" evidence="2">
    <location>
        <begin position="40"/>
        <end position="66"/>
    </location>
</feature>
<evidence type="ECO:0000256" key="1">
    <source>
        <dbReference type="SAM" id="MobiDB-lite"/>
    </source>
</evidence>
<keyword evidence="2" id="KW-0472">Membrane</keyword>
<name>A0A840VC35_9BACT</name>
<sequence>MDAEEANAFQQKLNQWIANQGFWFQLRHSLSGGGNWSNTLYHLFGLAVRLVIALVVLVLVVGYFIVKRVDTEGFEEGLEASMAKYFQAEKVDVSVFSKSGGEASIHRVGGVGTSNSFFRSFEIKNLRFKMKLLDGVAGVWNLGTLDANSLDLEVRSGLSSQDEVEAAEKELFGLPAKIELGGLRSASTNISWGYYQRAFGNIANSQMTATRSAEGWRCVFKGGTFTQNWIRECPIEEMVVSISPKGVTIERGVLFVGDGRIEFQAVMVQGAELPAPSGTLKFVNVPVEKLLPRNARSYLAGSISGALTLGGSTNSSGGITLDGTLSIEEGDQLAIRDDFRVFEALSVADYYRTYKRVVFQTGRFHLSTGGGKLSVEGIDLQAENLMTVSGEFSVRRPTDDEIKERSFGTEPGMAVGANGFGRDFSSEGSSEGFSLKNAGKVSQEEEEPETKRVEGENTEFYDELAMVRKLREEDMNRALNLYFFDGKVDLIVAADAFERSAALKERFPVDPETQRTVIPVELKGGLSEIGVDLADEILDSIR</sequence>
<evidence type="ECO:0000256" key="2">
    <source>
        <dbReference type="SAM" id="Phobius"/>
    </source>
</evidence>
<dbReference type="Proteomes" id="UP000557717">
    <property type="component" value="Unassembled WGS sequence"/>
</dbReference>
<protein>
    <submittedName>
        <fullName evidence="3">Uncharacterized protein</fullName>
    </submittedName>
</protein>
<feature type="region of interest" description="Disordered" evidence="1">
    <location>
        <begin position="425"/>
        <end position="454"/>
    </location>
</feature>
<dbReference type="RefSeq" id="WP_184019085.1">
    <property type="nucleotide sequence ID" value="NZ_JACHFD010000011.1"/>
</dbReference>
<keyword evidence="2" id="KW-1133">Transmembrane helix</keyword>
<keyword evidence="2" id="KW-0812">Transmembrane</keyword>
<gene>
    <name evidence="3" type="ORF">HNR46_002471</name>
</gene>
<reference evidence="3 4" key="1">
    <citation type="submission" date="2020-08" db="EMBL/GenBank/DDBJ databases">
        <title>Genomic Encyclopedia of Type Strains, Phase IV (KMG-IV): sequencing the most valuable type-strain genomes for metagenomic binning, comparative biology and taxonomic classification.</title>
        <authorList>
            <person name="Goeker M."/>
        </authorList>
    </citation>
    <scope>NUCLEOTIDE SEQUENCE [LARGE SCALE GENOMIC DNA]</scope>
    <source>
        <strain evidence="3 4">YC6886</strain>
    </source>
</reference>
<organism evidence="3 4">
    <name type="scientific">Haloferula luteola</name>
    <dbReference type="NCBI Taxonomy" id="595692"/>
    <lineage>
        <taxon>Bacteria</taxon>
        <taxon>Pseudomonadati</taxon>
        <taxon>Verrucomicrobiota</taxon>
        <taxon>Verrucomicrobiia</taxon>
        <taxon>Verrucomicrobiales</taxon>
        <taxon>Verrucomicrobiaceae</taxon>
        <taxon>Haloferula</taxon>
    </lineage>
</organism>
<dbReference type="EMBL" id="JACHFD010000011">
    <property type="protein sequence ID" value="MBB5352228.1"/>
    <property type="molecule type" value="Genomic_DNA"/>
</dbReference>
<dbReference type="AlphaFoldDB" id="A0A840VC35"/>
<comment type="caution">
    <text evidence="3">The sequence shown here is derived from an EMBL/GenBank/DDBJ whole genome shotgun (WGS) entry which is preliminary data.</text>
</comment>